<sequence>MRKKRVLVFGVFDFLHPGHISFLKQARKRGSELIVVVARDSVVKKLKRKTPRQNESRRIAALRRLLFVAHAVRGDSAQGTYAVLRRWKPDVVCVGYDQDGLRKDLFARMRDSAIAKVTIIRLRPFAPHKFRSSLLRQTNPVTARPKGKSFRVVTG</sequence>
<protein>
    <recommendedName>
        <fullName evidence="3">Cytidyltransferase-like domain-containing protein</fullName>
    </recommendedName>
</protein>
<comment type="caution">
    <text evidence="4">The sequence shown here is derived from an EMBL/GenBank/DDBJ whole genome shotgun (WGS) entry which is preliminary data.</text>
</comment>
<evidence type="ECO:0000313" key="4">
    <source>
        <dbReference type="EMBL" id="OGZ95018.1"/>
    </source>
</evidence>
<reference evidence="4 5" key="1">
    <citation type="journal article" date="2016" name="Nat. Commun.">
        <title>Thousands of microbial genomes shed light on interconnected biogeochemical processes in an aquifer system.</title>
        <authorList>
            <person name="Anantharaman K."/>
            <person name="Brown C.T."/>
            <person name="Hug L.A."/>
            <person name="Sharon I."/>
            <person name="Castelle C.J."/>
            <person name="Probst A.J."/>
            <person name="Thomas B.C."/>
            <person name="Singh A."/>
            <person name="Wilkins M.J."/>
            <person name="Karaoz U."/>
            <person name="Brodie E.L."/>
            <person name="Williams K.H."/>
            <person name="Hubbard S.S."/>
            <person name="Banfield J.F."/>
        </authorList>
    </citation>
    <scope>NUCLEOTIDE SEQUENCE [LARGE SCALE GENOMIC DNA]</scope>
</reference>
<name>A0A1G2K9D5_9BACT</name>
<dbReference type="AlphaFoldDB" id="A0A1G2K9D5"/>
<dbReference type="Pfam" id="PF01467">
    <property type="entry name" value="CTP_transf_like"/>
    <property type="match status" value="1"/>
</dbReference>
<evidence type="ECO:0000256" key="2">
    <source>
        <dbReference type="ARBA" id="ARBA00022695"/>
    </source>
</evidence>
<gene>
    <name evidence="4" type="ORF">A2847_03035</name>
</gene>
<dbReference type="GO" id="GO:0016779">
    <property type="term" value="F:nucleotidyltransferase activity"/>
    <property type="evidence" value="ECO:0007669"/>
    <property type="project" value="UniProtKB-KW"/>
</dbReference>
<accession>A0A1G2K9D5</accession>
<dbReference type="InterPro" id="IPR050385">
    <property type="entry name" value="Archaeal_FAD_synthase"/>
</dbReference>
<proteinExistence type="predicted"/>
<dbReference type="EMBL" id="MHQD01000044">
    <property type="protein sequence ID" value="OGZ95018.1"/>
    <property type="molecule type" value="Genomic_DNA"/>
</dbReference>
<dbReference type="PANTHER" id="PTHR43793">
    <property type="entry name" value="FAD SYNTHASE"/>
    <property type="match status" value="1"/>
</dbReference>
<dbReference type="InterPro" id="IPR004821">
    <property type="entry name" value="Cyt_trans-like"/>
</dbReference>
<evidence type="ECO:0000259" key="3">
    <source>
        <dbReference type="Pfam" id="PF01467"/>
    </source>
</evidence>
<keyword evidence="1" id="KW-0808">Transferase</keyword>
<organism evidence="4 5">
    <name type="scientific">Candidatus Sungbacteria bacterium RIFCSPHIGHO2_01_FULL_50_25</name>
    <dbReference type="NCBI Taxonomy" id="1802265"/>
    <lineage>
        <taxon>Bacteria</taxon>
        <taxon>Candidatus Sungiibacteriota</taxon>
    </lineage>
</organism>
<dbReference type="Gene3D" id="3.40.50.620">
    <property type="entry name" value="HUPs"/>
    <property type="match status" value="1"/>
</dbReference>
<dbReference type="InterPro" id="IPR014729">
    <property type="entry name" value="Rossmann-like_a/b/a_fold"/>
</dbReference>
<evidence type="ECO:0000313" key="5">
    <source>
        <dbReference type="Proteomes" id="UP000178574"/>
    </source>
</evidence>
<dbReference type="Proteomes" id="UP000178574">
    <property type="component" value="Unassembled WGS sequence"/>
</dbReference>
<keyword evidence="2" id="KW-0548">Nucleotidyltransferase</keyword>
<dbReference type="NCBIfam" id="TIGR00125">
    <property type="entry name" value="cyt_tran_rel"/>
    <property type="match status" value="1"/>
</dbReference>
<dbReference type="SUPFAM" id="SSF52374">
    <property type="entry name" value="Nucleotidylyl transferase"/>
    <property type="match status" value="1"/>
</dbReference>
<dbReference type="PANTHER" id="PTHR43793:SF1">
    <property type="entry name" value="FAD SYNTHASE"/>
    <property type="match status" value="1"/>
</dbReference>
<evidence type="ECO:0000256" key="1">
    <source>
        <dbReference type="ARBA" id="ARBA00022679"/>
    </source>
</evidence>
<feature type="domain" description="Cytidyltransferase-like" evidence="3">
    <location>
        <begin position="8"/>
        <end position="98"/>
    </location>
</feature>